<dbReference type="EMBL" id="LAZR01022860">
    <property type="protein sequence ID" value="KKL80418.1"/>
    <property type="molecule type" value="Genomic_DNA"/>
</dbReference>
<accession>A0A0F9F253</accession>
<sequence>IKAVLTAACAQISSDQSNIDATAGPNIPSGAGDSYLDIYPKQIVEKLLAFSDTANNARWYFAIWEDRIPYLKKRDASTLNWKVNLSDLARFRLKHRGGDMWNSVYAVYEDGGLQRTADANDDPSQAKYNLTRQYVIPDLKTVVAAAAQNARDGWLDDHKDIWPKLEEISLSDTVYDTNGVPFPSSWVRAGDVIRIRDLVPVTSDLDAVERDALRTFYITETNYNADTRQNRLVIDTESTDIDAILARQLPRVYPNP</sequence>
<organism evidence="1">
    <name type="scientific">marine sediment metagenome</name>
    <dbReference type="NCBI Taxonomy" id="412755"/>
    <lineage>
        <taxon>unclassified sequences</taxon>
        <taxon>metagenomes</taxon>
        <taxon>ecological metagenomes</taxon>
    </lineage>
</organism>
<reference evidence="1" key="1">
    <citation type="journal article" date="2015" name="Nature">
        <title>Complex archaea that bridge the gap between prokaryotes and eukaryotes.</title>
        <authorList>
            <person name="Spang A."/>
            <person name="Saw J.H."/>
            <person name="Jorgensen S.L."/>
            <person name="Zaremba-Niedzwiedzka K."/>
            <person name="Martijn J."/>
            <person name="Lind A.E."/>
            <person name="van Eijk R."/>
            <person name="Schleper C."/>
            <person name="Guy L."/>
            <person name="Ettema T.J."/>
        </authorList>
    </citation>
    <scope>NUCLEOTIDE SEQUENCE</scope>
</reference>
<dbReference type="AlphaFoldDB" id="A0A0F9F253"/>
<proteinExistence type="predicted"/>
<comment type="caution">
    <text evidence="1">The sequence shown here is derived from an EMBL/GenBank/DDBJ whole genome shotgun (WGS) entry which is preliminary data.</text>
</comment>
<evidence type="ECO:0000313" key="1">
    <source>
        <dbReference type="EMBL" id="KKL80418.1"/>
    </source>
</evidence>
<feature type="non-terminal residue" evidence="1">
    <location>
        <position position="1"/>
    </location>
</feature>
<evidence type="ECO:0008006" key="2">
    <source>
        <dbReference type="Google" id="ProtNLM"/>
    </source>
</evidence>
<gene>
    <name evidence="1" type="ORF">LCGC14_2005000</name>
</gene>
<protein>
    <recommendedName>
        <fullName evidence="2">Tip attachment protein J domain-containing protein</fullName>
    </recommendedName>
</protein>
<name>A0A0F9F253_9ZZZZ</name>